<gene>
    <name evidence="9" type="ORF">ACE1CA_33335</name>
</gene>
<feature type="transmembrane region" description="Helical" evidence="8">
    <location>
        <begin position="354"/>
        <end position="375"/>
    </location>
</feature>
<dbReference type="InterPro" id="IPR018584">
    <property type="entry name" value="GT87"/>
</dbReference>
<feature type="transmembrane region" description="Helical" evidence="8">
    <location>
        <begin position="179"/>
        <end position="199"/>
    </location>
</feature>
<keyword evidence="9" id="KW-0328">Glycosyltransferase</keyword>
<evidence type="ECO:0000313" key="9">
    <source>
        <dbReference type="EMBL" id="MFB2839400.1"/>
    </source>
</evidence>
<dbReference type="EMBL" id="JBHFNT010000305">
    <property type="protein sequence ID" value="MFB2839400.1"/>
    <property type="molecule type" value="Genomic_DNA"/>
</dbReference>
<evidence type="ECO:0000256" key="3">
    <source>
        <dbReference type="ARBA" id="ARBA00022679"/>
    </source>
</evidence>
<comment type="subcellular location">
    <subcellularLocation>
        <location evidence="1">Cell membrane</location>
        <topology evidence="1">Multi-pass membrane protein</topology>
    </subcellularLocation>
</comment>
<evidence type="ECO:0000256" key="7">
    <source>
        <dbReference type="ARBA" id="ARBA00024033"/>
    </source>
</evidence>
<keyword evidence="2" id="KW-1003">Cell membrane</keyword>
<keyword evidence="10" id="KW-1185">Reference proteome</keyword>
<evidence type="ECO:0000256" key="4">
    <source>
        <dbReference type="ARBA" id="ARBA00022692"/>
    </source>
</evidence>
<evidence type="ECO:0000313" key="10">
    <source>
        <dbReference type="Proteomes" id="UP001576780"/>
    </source>
</evidence>
<evidence type="ECO:0000256" key="8">
    <source>
        <dbReference type="SAM" id="Phobius"/>
    </source>
</evidence>
<feature type="transmembrane region" description="Helical" evidence="8">
    <location>
        <begin position="284"/>
        <end position="302"/>
    </location>
</feature>
<keyword evidence="6 8" id="KW-0472">Membrane</keyword>
<feature type="transmembrane region" description="Helical" evidence="8">
    <location>
        <begin position="229"/>
        <end position="249"/>
    </location>
</feature>
<sequence>MKLNIVKNIFDAKNKIWFPLLLYAIAILLAIVLPIILWPLNLSFISRTYDGSVPGMVDTEPFELFGLFISILLITFTSLQLKISNTLNLKSFILVILPLLVSLNILWLIIETSYLKASDYLCYENAARSIVNGLNPYLAEPRCYLYPPLPAQVLAFLYEVVSSSHLLPRGDTLKTWNTVFYLYQCGQFFVVILAYYLTYQLARRMGLKNILASLIVSGLFLFNESLFRAIKFAQINVWILNTFLLALLFLRSHPFISGLAVALGAHIKLYTLALLLPWGFIKKWRAILGVIVGFLVILLIQTDWGQDWTLWQEFLIYFQNPEKPNNYRNSSIRSFVYNLFKIPVTLIDKSYFNFVPTITAVINLLILVWFVVRLIERQRDYRQLKKDSLSGNGQLPNDLFILYGHSIDAIALGLLISPSVWEHHYVIAIPISLWAIVTGQWDRRRLVAVGTFLIFCLPTFDVFPLGHCRMLGLLILVYATSPKFVQQYFLFQNSRKVSINGLFD</sequence>
<organism evidence="9 10">
    <name type="scientific">Floridaenema evergladense BLCC-F167</name>
    <dbReference type="NCBI Taxonomy" id="3153639"/>
    <lineage>
        <taxon>Bacteria</taxon>
        <taxon>Bacillati</taxon>
        <taxon>Cyanobacteriota</taxon>
        <taxon>Cyanophyceae</taxon>
        <taxon>Oscillatoriophycideae</taxon>
        <taxon>Aerosakkonematales</taxon>
        <taxon>Aerosakkonemataceae</taxon>
        <taxon>Floridanema</taxon>
        <taxon>Floridanema evergladense</taxon>
    </lineage>
</organism>
<dbReference type="RefSeq" id="WP_413281674.1">
    <property type="nucleotide sequence ID" value="NZ_JBHFNT010000305.1"/>
</dbReference>
<proteinExistence type="inferred from homology"/>
<keyword evidence="3 9" id="KW-0808">Transferase</keyword>
<feature type="transmembrane region" description="Helical" evidence="8">
    <location>
        <begin position="255"/>
        <end position="277"/>
    </location>
</feature>
<reference evidence="9 10" key="1">
    <citation type="submission" date="2024-09" db="EMBL/GenBank/DDBJ databases">
        <title>Floridaenema gen nov. (Aerosakkonemataceae, Aerosakkonematales ord. nov., Cyanobacteria) from benthic tropical and subtropical fresh waters, with the description of four new species.</title>
        <authorList>
            <person name="Moretto J.A."/>
            <person name="Berthold D.E."/>
            <person name="Lefler F.W."/>
            <person name="Huang I.-S."/>
            <person name="Laughinghouse H. IV."/>
        </authorList>
    </citation>
    <scope>NUCLEOTIDE SEQUENCE [LARGE SCALE GENOMIC DNA]</scope>
    <source>
        <strain evidence="9 10">BLCC-F167</strain>
    </source>
</reference>
<dbReference type="Proteomes" id="UP001576780">
    <property type="component" value="Unassembled WGS sequence"/>
</dbReference>
<accession>A0ABV4WWE7</accession>
<feature type="transmembrane region" description="Helical" evidence="8">
    <location>
        <begin position="91"/>
        <end position="110"/>
    </location>
</feature>
<dbReference type="EC" id="2.4.-.-" evidence="9"/>
<feature type="transmembrane region" description="Helical" evidence="8">
    <location>
        <begin position="446"/>
        <end position="465"/>
    </location>
</feature>
<evidence type="ECO:0000256" key="2">
    <source>
        <dbReference type="ARBA" id="ARBA00022475"/>
    </source>
</evidence>
<keyword evidence="4 8" id="KW-0812">Transmembrane</keyword>
<protein>
    <submittedName>
        <fullName evidence="9">Glycosyltransferase family 87 protein</fullName>
        <ecNumber evidence="9">2.4.-.-</ecNumber>
    </submittedName>
</protein>
<name>A0ABV4WWE7_9CYAN</name>
<evidence type="ECO:0000256" key="6">
    <source>
        <dbReference type="ARBA" id="ARBA00023136"/>
    </source>
</evidence>
<feature type="transmembrane region" description="Helical" evidence="8">
    <location>
        <begin position="61"/>
        <end position="79"/>
    </location>
</feature>
<comment type="caution">
    <text evidence="9">The sequence shown here is derived from an EMBL/GenBank/DDBJ whole genome shotgun (WGS) entry which is preliminary data.</text>
</comment>
<comment type="similarity">
    <text evidence="7">Belongs to the glycosyltransferase 87 family.</text>
</comment>
<dbReference type="GO" id="GO:0016757">
    <property type="term" value="F:glycosyltransferase activity"/>
    <property type="evidence" value="ECO:0007669"/>
    <property type="project" value="UniProtKB-KW"/>
</dbReference>
<evidence type="ECO:0000256" key="5">
    <source>
        <dbReference type="ARBA" id="ARBA00022989"/>
    </source>
</evidence>
<evidence type="ECO:0000256" key="1">
    <source>
        <dbReference type="ARBA" id="ARBA00004651"/>
    </source>
</evidence>
<dbReference type="Pfam" id="PF09594">
    <property type="entry name" value="GT87"/>
    <property type="match status" value="1"/>
</dbReference>
<keyword evidence="5 8" id="KW-1133">Transmembrane helix</keyword>
<feature type="transmembrane region" description="Helical" evidence="8">
    <location>
        <begin position="20"/>
        <end position="41"/>
    </location>
</feature>